<feature type="transmembrane region" description="Helical" evidence="1">
    <location>
        <begin position="16"/>
        <end position="39"/>
    </location>
</feature>
<evidence type="ECO:0000313" key="2">
    <source>
        <dbReference type="EMBL" id="CAD9012792.1"/>
    </source>
</evidence>
<keyword evidence="1" id="KW-0812">Transmembrane</keyword>
<protein>
    <submittedName>
        <fullName evidence="2">Uncharacterized protein</fullName>
    </submittedName>
</protein>
<keyword evidence="1" id="KW-0472">Membrane</keyword>
<evidence type="ECO:0000256" key="1">
    <source>
        <dbReference type="SAM" id="Phobius"/>
    </source>
</evidence>
<reference evidence="2" key="1">
    <citation type="submission" date="2021-01" db="EMBL/GenBank/DDBJ databases">
        <authorList>
            <person name="Corre E."/>
            <person name="Pelletier E."/>
            <person name="Niang G."/>
            <person name="Scheremetjew M."/>
            <person name="Finn R."/>
            <person name="Kale V."/>
            <person name="Holt S."/>
            <person name="Cochrane G."/>
            <person name="Meng A."/>
            <person name="Brown T."/>
            <person name="Cohen L."/>
        </authorList>
    </citation>
    <scope>NUCLEOTIDE SEQUENCE</scope>
    <source>
        <strain evidence="2">NIES-381</strain>
    </source>
</reference>
<keyword evidence="1" id="KW-1133">Transmembrane helix</keyword>
<sequence length="431" mass="47844">MAHENGYSHILRQSMLAFIACMGFFVFSLLSGVTGYGYYLDESVAIARANKIARYTAAVDYWAGEASRHFQDMGPITLNLTIDGLVLRGTICESMQLSMTNKDFIAKDTIELLHDPKRSALPNYTSLRYAFEPAVHERRHLLWQSCMATLDIRYWGAGSAPQGESIHLPLAITKETEVQVANWKLCVSQHGGAFIEGRCRVYFVVQAVCLQLHQYPNNKWDIRPDMAGCNAPPWTPVVYTHLPVDPYTHAPTSMPMPVAFQVLLRSDADPRIIAAFLTNGSLDFGLSGDEQTHIAELCFVSAVLCGVVSLGLSACFINKCGYFRPEDKDDILLRVKWANKNSWQSVVSRRGRHHTCDHEQSRDAGEQTGCSTNAKDTGCATTPAYKKKTKNVSWQDYNEMQPLLQLPLEPSVVCIADVGAAIPCADKSSPQ</sequence>
<organism evidence="2">
    <name type="scientific">Eutreptiella gymnastica</name>
    <dbReference type="NCBI Taxonomy" id="73025"/>
    <lineage>
        <taxon>Eukaryota</taxon>
        <taxon>Discoba</taxon>
        <taxon>Euglenozoa</taxon>
        <taxon>Euglenida</taxon>
        <taxon>Spirocuta</taxon>
        <taxon>Euglenophyceae</taxon>
        <taxon>Eutreptiales</taxon>
        <taxon>Eutreptiaceae</taxon>
        <taxon>Eutreptiella</taxon>
    </lineage>
</organism>
<name>A0A7S1II18_9EUGL</name>
<dbReference type="EMBL" id="HBGA01064431">
    <property type="protein sequence ID" value="CAD9012792.1"/>
    <property type="molecule type" value="Transcribed_RNA"/>
</dbReference>
<dbReference type="AlphaFoldDB" id="A0A7S1II18"/>
<gene>
    <name evidence="2" type="ORF">EGYM00392_LOCUS23894</name>
</gene>
<accession>A0A7S1II18</accession>
<proteinExistence type="predicted"/>